<name>A0A917ZYK6_9ACTN</name>
<proteinExistence type="predicted"/>
<keyword evidence="2" id="KW-1185">Reference proteome</keyword>
<dbReference type="AlphaFoldDB" id="A0A917ZYK6"/>
<protein>
    <submittedName>
        <fullName evidence="1">Uncharacterized protein</fullName>
    </submittedName>
</protein>
<dbReference type="Proteomes" id="UP000641932">
    <property type="component" value="Unassembled WGS sequence"/>
</dbReference>
<reference evidence="1" key="2">
    <citation type="submission" date="2020-09" db="EMBL/GenBank/DDBJ databases">
        <authorList>
            <person name="Sun Q."/>
            <person name="Zhou Y."/>
        </authorList>
    </citation>
    <scope>NUCLEOTIDE SEQUENCE</scope>
    <source>
        <strain evidence="1">CGMCC 4.7201</strain>
    </source>
</reference>
<dbReference type="EMBL" id="BMMS01000040">
    <property type="protein sequence ID" value="GGO98855.1"/>
    <property type="molecule type" value="Genomic_DNA"/>
</dbReference>
<organism evidence="1 2">
    <name type="scientific">Wenjunlia tyrosinilytica</name>
    <dbReference type="NCBI Taxonomy" id="1544741"/>
    <lineage>
        <taxon>Bacteria</taxon>
        <taxon>Bacillati</taxon>
        <taxon>Actinomycetota</taxon>
        <taxon>Actinomycetes</taxon>
        <taxon>Kitasatosporales</taxon>
        <taxon>Streptomycetaceae</taxon>
        <taxon>Wenjunlia</taxon>
    </lineage>
</organism>
<gene>
    <name evidence="1" type="ORF">GCM10012280_63970</name>
</gene>
<evidence type="ECO:0000313" key="1">
    <source>
        <dbReference type="EMBL" id="GGO98855.1"/>
    </source>
</evidence>
<accession>A0A917ZYK6</accession>
<reference evidence="1" key="1">
    <citation type="journal article" date="2014" name="Int. J. Syst. Evol. Microbiol.">
        <title>Complete genome sequence of Corynebacterium casei LMG S-19264T (=DSM 44701T), isolated from a smear-ripened cheese.</title>
        <authorList>
            <consortium name="US DOE Joint Genome Institute (JGI-PGF)"/>
            <person name="Walter F."/>
            <person name="Albersmeier A."/>
            <person name="Kalinowski J."/>
            <person name="Ruckert C."/>
        </authorList>
    </citation>
    <scope>NUCLEOTIDE SEQUENCE</scope>
    <source>
        <strain evidence="1">CGMCC 4.7201</strain>
    </source>
</reference>
<evidence type="ECO:0000313" key="2">
    <source>
        <dbReference type="Proteomes" id="UP000641932"/>
    </source>
</evidence>
<sequence length="146" mass="16513">MLLHQERINSWLDGRPTAGERQFASLTAEMIMLVTPAMMRRRGEDPALLCHLRSRCGLGLAQERAPWTNPLRVAAAASVANRLLGSNASASEVARRIEDMRSLDYRESPWRLDVMEWAYGSALRPNPYVDELVRLGVITVGAYRRY</sequence>
<comment type="caution">
    <text evidence="1">The sequence shown here is derived from an EMBL/GenBank/DDBJ whole genome shotgun (WGS) entry which is preliminary data.</text>
</comment>